<comment type="subcellular location">
    <subcellularLocation>
        <location evidence="1 7">Cell membrane</location>
        <topology evidence="1 7">Multi-pass membrane protein</topology>
    </subcellularLocation>
</comment>
<keyword evidence="5 7" id="KW-1133">Transmembrane helix</keyword>
<feature type="transmembrane region" description="Helical" evidence="7">
    <location>
        <begin position="136"/>
        <end position="154"/>
    </location>
</feature>
<dbReference type="Gene3D" id="1.10.3720.10">
    <property type="entry name" value="MetI-like"/>
    <property type="match status" value="1"/>
</dbReference>
<dbReference type="CDD" id="cd06261">
    <property type="entry name" value="TM_PBP2"/>
    <property type="match status" value="1"/>
</dbReference>
<dbReference type="PANTHER" id="PTHR43386:SF25">
    <property type="entry name" value="PEPTIDE ABC TRANSPORTER PERMEASE PROTEIN"/>
    <property type="match status" value="1"/>
</dbReference>
<evidence type="ECO:0000256" key="3">
    <source>
        <dbReference type="ARBA" id="ARBA00022475"/>
    </source>
</evidence>
<dbReference type="InterPro" id="IPR050366">
    <property type="entry name" value="BP-dependent_transpt_permease"/>
</dbReference>
<dbReference type="Pfam" id="PF00528">
    <property type="entry name" value="BPD_transp_1"/>
    <property type="match status" value="1"/>
</dbReference>
<feature type="transmembrane region" description="Helical" evidence="7">
    <location>
        <begin position="38"/>
        <end position="57"/>
    </location>
</feature>
<dbReference type="InterPro" id="IPR000515">
    <property type="entry name" value="MetI-like"/>
</dbReference>
<evidence type="ECO:0000256" key="7">
    <source>
        <dbReference type="RuleBase" id="RU363032"/>
    </source>
</evidence>
<dbReference type="EMBL" id="FNUY01000005">
    <property type="protein sequence ID" value="SEG40384.1"/>
    <property type="molecule type" value="Genomic_DNA"/>
</dbReference>
<dbReference type="PROSITE" id="PS50928">
    <property type="entry name" value="ABC_TM1"/>
    <property type="match status" value="1"/>
</dbReference>
<protein>
    <submittedName>
        <fullName evidence="9">Peptide/nickel transport system permease protein</fullName>
    </submittedName>
</protein>
<dbReference type="Proteomes" id="UP000236743">
    <property type="component" value="Unassembled WGS sequence"/>
</dbReference>
<dbReference type="InterPro" id="IPR035906">
    <property type="entry name" value="MetI-like_sf"/>
</dbReference>
<evidence type="ECO:0000313" key="9">
    <source>
        <dbReference type="EMBL" id="SEG40384.1"/>
    </source>
</evidence>
<dbReference type="GO" id="GO:0055085">
    <property type="term" value="P:transmembrane transport"/>
    <property type="evidence" value="ECO:0007669"/>
    <property type="project" value="InterPro"/>
</dbReference>
<keyword evidence="4 7" id="KW-0812">Transmembrane</keyword>
<evidence type="ECO:0000256" key="2">
    <source>
        <dbReference type="ARBA" id="ARBA00022448"/>
    </source>
</evidence>
<dbReference type="Pfam" id="PF12911">
    <property type="entry name" value="OppC_N"/>
    <property type="match status" value="1"/>
</dbReference>
<keyword evidence="3" id="KW-1003">Cell membrane</keyword>
<dbReference type="PANTHER" id="PTHR43386">
    <property type="entry name" value="OLIGOPEPTIDE TRANSPORT SYSTEM PERMEASE PROTEIN APPC"/>
    <property type="match status" value="1"/>
</dbReference>
<dbReference type="GO" id="GO:0005886">
    <property type="term" value="C:plasma membrane"/>
    <property type="evidence" value="ECO:0007669"/>
    <property type="project" value="UniProtKB-SubCell"/>
</dbReference>
<organism evidence="9 10">
    <name type="scientific">Bosea lathyri</name>
    <dbReference type="NCBI Taxonomy" id="1036778"/>
    <lineage>
        <taxon>Bacteria</taxon>
        <taxon>Pseudomonadati</taxon>
        <taxon>Pseudomonadota</taxon>
        <taxon>Alphaproteobacteria</taxon>
        <taxon>Hyphomicrobiales</taxon>
        <taxon>Boseaceae</taxon>
        <taxon>Bosea</taxon>
    </lineage>
</organism>
<dbReference type="SUPFAM" id="SSF161098">
    <property type="entry name" value="MetI-like"/>
    <property type="match status" value="1"/>
</dbReference>
<reference evidence="9 10" key="1">
    <citation type="submission" date="2016-10" db="EMBL/GenBank/DDBJ databases">
        <authorList>
            <person name="de Groot N.N."/>
        </authorList>
    </citation>
    <scope>NUCLEOTIDE SEQUENCE [LARGE SCALE GENOMIC DNA]</scope>
    <source>
        <strain evidence="9 10">DSM 26656</strain>
    </source>
</reference>
<feature type="transmembrane region" description="Helical" evidence="7">
    <location>
        <begin position="225"/>
        <end position="243"/>
    </location>
</feature>
<sequence length="303" mass="32436">MSRNPAPAMTTANPALQDVLQDAPAAPPRKPMSLQLKAGLAITGAIILLGLLAPWIAPHPWDTISMRTRFLPPNATYWLGTDEYGRDVLSRLLMGTRLSLAMGVSATVVSLAIGVPMGLAAGYFRGWIDEALMRGADVLMAVPPIMLGLLVLAVTPPALWKTALAVGFVYIPPIARLARSVTLSLANEEFIQAARARAESTSYILFREILPNAWPPLIVEASLRVTYAILLGSALSFLGLGAQPPSSDWGLMISEARSFLDRAPWIALAPGFAMCLLVIGINLLGDGARERLDPRLKARLGKA</sequence>
<evidence type="ECO:0000256" key="6">
    <source>
        <dbReference type="ARBA" id="ARBA00023136"/>
    </source>
</evidence>
<feature type="transmembrane region" description="Helical" evidence="7">
    <location>
        <begin position="100"/>
        <end position="124"/>
    </location>
</feature>
<keyword evidence="10" id="KW-1185">Reference proteome</keyword>
<keyword evidence="6 7" id="KW-0472">Membrane</keyword>
<comment type="similarity">
    <text evidence="7">Belongs to the binding-protein-dependent transport system permease family.</text>
</comment>
<dbReference type="AlphaFoldDB" id="A0A1H5ZWP6"/>
<feature type="transmembrane region" description="Helical" evidence="7">
    <location>
        <begin position="263"/>
        <end position="285"/>
    </location>
</feature>
<evidence type="ECO:0000259" key="8">
    <source>
        <dbReference type="PROSITE" id="PS50928"/>
    </source>
</evidence>
<evidence type="ECO:0000256" key="5">
    <source>
        <dbReference type="ARBA" id="ARBA00022989"/>
    </source>
</evidence>
<name>A0A1H5ZWP6_9HYPH</name>
<feature type="domain" description="ABC transmembrane type-1" evidence="8">
    <location>
        <begin position="96"/>
        <end position="285"/>
    </location>
</feature>
<evidence type="ECO:0000256" key="4">
    <source>
        <dbReference type="ARBA" id="ARBA00022692"/>
    </source>
</evidence>
<gene>
    <name evidence="9" type="ORF">SAMN04488115_10547</name>
</gene>
<evidence type="ECO:0000313" key="10">
    <source>
        <dbReference type="Proteomes" id="UP000236743"/>
    </source>
</evidence>
<dbReference type="InterPro" id="IPR025966">
    <property type="entry name" value="OppC_N"/>
</dbReference>
<evidence type="ECO:0000256" key="1">
    <source>
        <dbReference type="ARBA" id="ARBA00004651"/>
    </source>
</evidence>
<proteinExistence type="inferred from homology"/>
<accession>A0A1H5ZWP6</accession>
<keyword evidence="2 7" id="KW-0813">Transport</keyword>